<protein>
    <submittedName>
        <fullName evidence="1">Sigma-70 family RNA polymerase sigma factor</fullName>
    </submittedName>
</protein>
<comment type="caution">
    <text evidence="1">The sequence shown here is derived from an EMBL/GenBank/DDBJ whole genome shotgun (WGS) entry which is preliminary data.</text>
</comment>
<accession>A0ABT1P0M2</accession>
<keyword evidence="2" id="KW-1185">Reference proteome</keyword>
<sequence>MRSTISWPALILSEAWIGKLDRLANSRFGQPGLAEEASTYVIDRLCENDWSRCKTYSGQSRPETFVQVLATNLLEEFARKRFGRPRPPAWLQREGELWVRLWKMVCLERQLAPSVIERLCSREQRAPSFIQQAITVIKARLPWCGDSAREIPTSCLIPEVDDQLSPEQLDLSTEQRLDQAQWEDALLIIHHLLDSAGRPSTPPVNSETTSQAITPATAQQLQQQLNLDEQERLLLKMVYQDGLKLNVVAQALHIPPYQPGRLLKRLHQRIGTAMQACGIRLDRLMHETNGEVVHE</sequence>
<dbReference type="Proteomes" id="UP001205566">
    <property type="component" value="Unassembled WGS sequence"/>
</dbReference>
<dbReference type="EMBL" id="JACASI010000026">
    <property type="protein sequence ID" value="MCQ3829676.1"/>
    <property type="molecule type" value="Genomic_DNA"/>
</dbReference>
<name>A0ABT1P0M2_9GAMM</name>
<reference evidence="1" key="1">
    <citation type="thesis" date="2020" institute="Technische Universitat Dresden" country="Dresden, Germany">
        <title>The Agarolytic System of Microbulbifer elongatus PORT2, Isolated from Batu Karas, Pangandaran West Java Indonesia.</title>
        <authorList>
            <person name="Anggraeni S.R."/>
        </authorList>
    </citation>
    <scope>NUCLEOTIDE SEQUENCE</scope>
    <source>
        <strain evidence="1">PORT2</strain>
    </source>
</reference>
<evidence type="ECO:0000313" key="2">
    <source>
        <dbReference type="Proteomes" id="UP001205566"/>
    </source>
</evidence>
<evidence type="ECO:0000313" key="1">
    <source>
        <dbReference type="EMBL" id="MCQ3829676.1"/>
    </source>
</evidence>
<dbReference type="RefSeq" id="WP_255874639.1">
    <property type="nucleotide sequence ID" value="NZ_JACASI010000026.1"/>
</dbReference>
<gene>
    <name evidence="1" type="ORF">HXX02_09475</name>
</gene>
<proteinExistence type="predicted"/>
<organism evidence="1 2">
    <name type="scientific">Microbulbifer elongatus</name>
    <dbReference type="NCBI Taxonomy" id="86173"/>
    <lineage>
        <taxon>Bacteria</taxon>
        <taxon>Pseudomonadati</taxon>
        <taxon>Pseudomonadota</taxon>
        <taxon>Gammaproteobacteria</taxon>
        <taxon>Cellvibrionales</taxon>
        <taxon>Microbulbiferaceae</taxon>
        <taxon>Microbulbifer</taxon>
    </lineage>
</organism>